<comment type="caution">
    <text evidence="2">The sequence shown here is derived from an EMBL/GenBank/DDBJ whole genome shotgun (WGS) entry which is preliminary data.</text>
</comment>
<feature type="region of interest" description="Disordered" evidence="1">
    <location>
        <begin position="109"/>
        <end position="133"/>
    </location>
</feature>
<evidence type="ECO:0000313" key="3">
    <source>
        <dbReference type="Proteomes" id="UP001501020"/>
    </source>
</evidence>
<feature type="region of interest" description="Disordered" evidence="1">
    <location>
        <begin position="1"/>
        <end position="25"/>
    </location>
</feature>
<evidence type="ECO:0000313" key="2">
    <source>
        <dbReference type="EMBL" id="GAA2134517.1"/>
    </source>
</evidence>
<sequence>MPHTKPRSPPPTSPTSGRPARPSAAPEALIVFQSLQLPEALFTVIDRVPDHEPAAAEGRRIAILSQRIHPRLASATPPHRATADFKAQHLAAYVERCTAWRRASQLKPQLSPAEPVPNGNFASGPFKAPGNGL</sequence>
<dbReference type="Proteomes" id="UP001501020">
    <property type="component" value="Unassembled WGS sequence"/>
</dbReference>
<feature type="compositionally biased region" description="Low complexity" evidence="1">
    <location>
        <begin position="14"/>
        <end position="25"/>
    </location>
</feature>
<proteinExistence type="predicted"/>
<evidence type="ECO:0000256" key="1">
    <source>
        <dbReference type="SAM" id="MobiDB-lite"/>
    </source>
</evidence>
<name>A0ABN2YZQ4_9ACTN</name>
<keyword evidence="3" id="KW-1185">Reference proteome</keyword>
<gene>
    <name evidence="2" type="ORF">GCM10009727_28370</name>
</gene>
<reference evidence="3" key="1">
    <citation type="journal article" date="2019" name="Int. J. Syst. Evol. Microbiol.">
        <title>The Global Catalogue of Microorganisms (GCM) 10K type strain sequencing project: providing services to taxonomists for standard genome sequencing and annotation.</title>
        <authorList>
            <consortium name="The Broad Institute Genomics Platform"/>
            <consortium name="The Broad Institute Genome Sequencing Center for Infectious Disease"/>
            <person name="Wu L."/>
            <person name="Ma J."/>
        </authorList>
    </citation>
    <scope>NUCLEOTIDE SEQUENCE [LARGE SCALE GENOMIC DNA]</scope>
    <source>
        <strain evidence="3">JCM 13850</strain>
    </source>
</reference>
<dbReference type="EMBL" id="BAAAMR010000020">
    <property type="protein sequence ID" value="GAA2134517.1"/>
    <property type="molecule type" value="Genomic_DNA"/>
</dbReference>
<accession>A0ABN2YZQ4</accession>
<protein>
    <submittedName>
        <fullName evidence="2">Uncharacterized protein</fullName>
    </submittedName>
</protein>
<organism evidence="2 3">
    <name type="scientific">Actinomadura napierensis</name>
    <dbReference type="NCBI Taxonomy" id="267854"/>
    <lineage>
        <taxon>Bacteria</taxon>
        <taxon>Bacillati</taxon>
        <taxon>Actinomycetota</taxon>
        <taxon>Actinomycetes</taxon>
        <taxon>Streptosporangiales</taxon>
        <taxon>Thermomonosporaceae</taxon>
        <taxon>Actinomadura</taxon>
    </lineage>
</organism>